<evidence type="ECO:0000313" key="5">
    <source>
        <dbReference type="Proteomes" id="UP000594454"/>
    </source>
</evidence>
<dbReference type="GO" id="GO:0043066">
    <property type="term" value="P:negative regulation of apoptotic process"/>
    <property type="evidence" value="ECO:0007669"/>
    <property type="project" value="TreeGrafter"/>
</dbReference>
<comment type="similarity">
    <text evidence="1">Belongs to the API5 family.</text>
</comment>
<sequence>MDSIEKLYKCYEILSEAGDKISEHESEYKEILQAVKGSSKEKRLASQFIGKFFKHFPNLADGAIDAQLDLCEDEDIQIRRQAIKDLPQLCKDTKEHTPKIGDTLAQLLILEDPTELQQVNMSLQAILKFDPKGALTGIFSQITSGDEATREKCFKFLATKLFALGPEVITKEVEDFIIEKIKNVLQDVTADEFHLCMNILSSTKLGSTITGHVELVNLAIEQAELGADIDAITIEDEIVERFIQCANHAMPYFSSQIKSTPFILFVCDKLLPLSTWNMIATAEQQDQVQLRLLKVFAEMCAFCGPIENASSRTEAIYTVLLEYMPLPKLDDDGINNTPSFQFSHAECLLYALHTIGKQNPDSLAFTNDPVKLKDFRSRLQFLARGTQGYIKKLQEAVKDKTGDELKTEENQLKLTALKTTSNISALIRDLFHSPPSFKTEIQLSWVTRKSSKFVNKRHAPITFSENAKAEALKRQKSNTDQRVYIPPSGKYSAKVSNYNGNRMRSKPNGGGGRNLNRRTFKKY</sequence>
<evidence type="ECO:0000256" key="3">
    <source>
        <dbReference type="SAM" id="MobiDB-lite"/>
    </source>
</evidence>
<dbReference type="GO" id="GO:0003723">
    <property type="term" value="F:RNA binding"/>
    <property type="evidence" value="ECO:0007669"/>
    <property type="project" value="TreeGrafter"/>
</dbReference>
<feature type="compositionally biased region" description="Basic and acidic residues" evidence="3">
    <location>
        <begin position="470"/>
        <end position="479"/>
    </location>
</feature>
<reference evidence="4 5" key="1">
    <citation type="submission" date="2020-11" db="EMBL/GenBank/DDBJ databases">
        <authorList>
            <person name="Wallbank WR R."/>
            <person name="Pardo Diaz C."/>
            <person name="Kozak K."/>
            <person name="Martin S."/>
            <person name="Jiggins C."/>
            <person name="Moest M."/>
            <person name="Warren A I."/>
            <person name="Generalovic N T."/>
            <person name="Byers J.R.P. K."/>
            <person name="Montejo-Kovacevich G."/>
            <person name="Yen C E."/>
        </authorList>
    </citation>
    <scope>NUCLEOTIDE SEQUENCE [LARGE SCALE GENOMIC DNA]</scope>
</reference>
<feature type="region of interest" description="Disordered" evidence="3">
    <location>
        <begin position="470"/>
        <end position="523"/>
    </location>
</feature>
<evidence type="ECO:0000256" key="1">
    <source>
        <dbReference type="ARBA" id="ARBA00009515"/>
    </source>
</evidence>
<accession>A0A7R8UE98</accession>
<dbReference type="OMA" id="RCIKFLA"/>
<evidence type="ECO:0000256" key="2">
    <source>
        <dbReference type="ARBA" id="ARBA00022703"/>
    </source>
</evidence>
<proteinExistence type="inferred from homology"/>
<dbReference type="AlphaFoldDB" id="A0A7R8UE98"/>
<protein>
    <recommendedName>
        <fullName evidence="6">Apoptosis inhibitor 5</fullName>
    </recommendedName>
</protein>
<keyword evidence="2" id="KW-0053">Apoptosis</keyword>
<dbReference type="PANTHER" id="PTHR12758:SF19">
    <property type="entry name" value="APOPTOSIS INHIBITOR 5"/>
    <property type="match status" value="1"/>
</dbReference>
<dbReference type="SUPFAM" id="SSF48371">
    <property type="entry name" value="ARM repeat"/>
    <property type="match status" value="1"/>
</dbReference>
<evidence type="ECO:0000313" key="4">
    <source>
        <dbReference type="EMBL" id="CAD7078964.1"/>
    </source>
</evidence>
<evidence type="ECO:0008006" key="6">
    <source>
        <dbReference type="Google" id="ProtNLM"/>
    </source>
</evidence>
<dbReference type="Proteomes" id="UP000594454">
    <property type="component" value="Chromosome 1"/>
</dbReference>
<dbReference type="InParanoid" id="A0A7R8UE98"/>
<name>A0A7R8UE98_HERIL</name>
<dbReference type="Pfam" id="PF05918">
    <property type="entry name" value="API5"/>
    <property type="match status" value="1"/>
</dbReference>
<dbReference type="FunCoup" id="A0A7R8UE98">
    <property type="interactions" value="2952"/>
</dbReference>
<dbReference type="GO" id="GO:0005634">
    <property type="term" value="C:nucleus"/>
    <property type="evidence" value="ECO:0007669"/>
    <property type="project" value="TreeGrafter"/>
</dbReference>
<organism evidence="4 5">
    <name type="scientific">Hermetia illucens</name>
    <name type="common">Black soldier fly</name>
    <dbReference type="NCBI Taxonomy" id="343691"/>
    <lineage>
        <taxon>Eukaryota</taxon>
        <taxon>Metazoa</taxon>
        <taxon>Ecdysozoa</taxon>
        <taxon>Arthropoda</taxon>
        <taxon>Hexapoda</taxon>
        <taxon>Insecta</taxon>
        <taxon>Pterygota</taxon>
        <taxon>Neoptera</taxon>
        <taxon>Endopterygota</taxon>
        <taxon>Diptera</taxon>
        <taxon>Brachycera</taxon>
        <taxon>Stratiomyomorpha</taxon>
        <taxon>Stratiomyidae</taxon>
        <taxon>Hermetiinae</taxon>
        <taxon>Hermetia</taxon>
    </lineage>
</organism>
<dbReference type="InterPro" id="IPR008383">
    <property type="entry name" value="API5"/>
</dbReference>
<dbReference type="EMBL" id="LR899009">
    <property type="protein sequence ID" value="CAD7078964.1"/>
    <property type="molecule type" value="Genomic_DNA"/>
</dbReference>
<keyword evidence="5" id="KW-1185">Reference proteome</keyword>
<dbReference type="OrthoDB" id="19224at2759"/>
<gene>
    <name evidence="4" type="ORF">HERILL_LOCUS2203</name>
</gene>
<dbReference type="GO" id="GO:0006915">
    <property type="term" value="P:apoptotic process"/>
    <property type="evidence" value="ECO:0007669"/>
    <property type="project" value="UniProtKB-KW"/>
</dbReference>
<dbReference type="InterPro" id="IPR016024">
    <property type="entry name" value="ARM-type_fold"/>
</dbReference>
<dbReference type="PANTHER" id="PTHR12758">
    <property type="entry name" value="APOPTOSIS INHIBITOR 5-RELATED"/>
    <property type="match status" value="1"/>
</dbReference>